<dbReference type="InterPro" id="IPR013525">
    <property type="entry name" value="ABC2_TM"/>
</dbReference>
<dbReference type="Pfam" id="PF23321">
    <property type="entry name" value="R1_ABCA1"/>
    <property type="match status" value="1"/>
</dbReference>
<comment type="caution">
    <text evidence="12">The sequence shown here is derived from an EMBL/GenBank/DDBJ whole genome shotgun (WGS) entry which is preliminary data.</text>
</comment>
<dbReference type="CDD" id="cd03263">
    <property type="entry name" value="ABC_subfamily_A"/>
    <property type="match status" value="1"/>
</dbReference>
<reference evidence="12 13" key="1">
    <citation type="submission" date="2022-12" db="EMBL/GenBank/DDBJ databases">
        <title>Chromosome-level genome of Tegillarca granosa.</title>
        <authorList>
            <person name="Kim J."/>
        </authorList>
    </citation>
    <scope>NUCLEOTIDE SEQUENCE [LARGE SCALE GENOMIC DNA]</scope>
    <source>
        <strain evidence="12">Teg-2019</strain>
        <tissue evidence="12">Adductor muscle</tissue>
    </source>
</reference>
<keyword evidence="8 10" id="KW-1133">Transmembrane helix</keyword>
<dbReference type="SUPFAM" id="SSF52540">
    <property type="entry name" value="P-loop containing nucleoside triphosphate hydrolases"/>
    <property type="match status" value="1"/>
</dbReference>
<dbReference type="Gene3D" id="3.40.50.300">
    <property type="entry name" value="P-loop containing nucleotide triphosphate hydrolases"/>
    <property type="match status" value="1"/>
</dbReference>
<dbReference type="PROSITE" id="PS50893">
    <property type="entry name" value="ABC_TRANSPORTER_2"/>
    <property type="match status" value="1"/>
</dbReference>
<comment type="subcellular location">
    <subcellularLocation>
        <location evidence="1">Membrane</location>
        <topology evidence="1">Multi-pass membrane protein</topology>
    </subcellularLocation>
</comment>
<evidence type="ECO:0000256" key="4">
    <source>
        <dbReference type="ARBA" id="ARBA00022692"/>
    </source>
</evidence>
<keyword evidence="4 10" id="KW-0812">Transmembrane</keyword>
<feature type="transmembrane region" description="Helical" evidence="10">
    <location>
        <begin position="500"/>
        <end position="522"/>
    </location>
</feature>
<dbReference type="Pfam" id="PF12698">
    <property type="entry name" value="ABC2_membrane_3"/>
    <property type="match status" value="1"/>
</dbReference>
<name>A0ABQ9ER24_TEGGR</name>
<dbReference type="Proteomes" id="UP001217089">
    <property type="component" value="Unassembled WGS sequence"/>
</dbReference>
<evidence type="ECO:0000256" key="9">
    <source>
        <dbReference type="ARBA" id="ARBA00023136"/>
    </source>
</evidence>
<dbReference type="InterPro" id="IPR026082">
    <property type="entry name" value="ABCA"/>
</dbReference>
<feature type="transmembrane region" description="Helical" evidence="10">
    <location>
        <begin position="54"/>
        <end position="73"/>
    </location>
</feature>
<keyword evidence="6" id="KW-0547">Nucleotide-binding</keyword>
<keyword evidence="3" id="KW-0813">Transport</keyword>
<keyword evidence="7" id="KW-0067">ATP-binding</keyword>
<accession>A0ABQ9ER24</accession>
<dbReference type="InterPro" id="IPR027417">
    <property type="entry name" value="P-loop_NTPase"/>
</dbReference>
<feature type="domain" description="ABC transporter" evidence="11">
    <location>
        <begin position="560"/>
        <end position="827"/>
    </location>
</feature>
<keyword evidence="9 10" id="KW-0472">Membrane</keyword>
<dbReference type="PANTHER" id="PTHR19229:SF36">
    <property type="entry name" value="ATP-BINDING CASSETTE SUB-FAMILY A MEMBER 2"/>
    <property type="match status" value="1"/>
</dbReference>
<dbReference type="PANTHER" id="PTHR19229">
    <property type="entry name" value="ATP-BINDING CASSETTE TRANSPORTER SUBFAMILY A ABCA"/>
    <property type="match status" value="1"/>
</dbReference>
<evidence type="ECO:0000313" key="13">
    <source>
        <dbReference type="Proteomes" id="UP001217089"/>
    </source>
</evidence>
<feature type="transmembrane region" description="Helical" evidence="10">
    <location>
        <begin position="207"/>
        <end position="227"/>
    </location>
</feature>
<evidence type="ECO:0000256" key="1">
    <source>
        <dbReference type="ARBA" id="ARBA00004141"/>
    </source>
</evidence>
<evidence type="ECO:0000313" key="12">
    <source>
        <dbReference type="EMBL" id="KAJ8306341.1"/>
    </source>
</evidence>
<evidence type="ECO:0000256" key="6">
    <source>
        <dbReference type="ARBA" id="ARBA00022741"/>
    </source>
</evidence>
<dbReference type="InterPro" id="IPR003593">
    <property type="entry name" value="AAA+_ATPase"/>
</dbReference>
<dbReference type="InterPro" id="IPR056264">
    <property type="entry name" value="R2_ABCA1-4-like"/>
</dbReference>
<sequence>MIEETTDGFNIPGSSAENFHHQQCYKVEGKSLIFKQFIALLIKRFHHFRKSRKGFLCEIVMPALFILLAMFFSETNPPFTDPPPLELHPWHYTPDRGDRHLYTFYSNYPCESDKVSHTPWTKVKQANDKEDKPECSCATGVQHCSVGFHEPPKTYLASEDYLYNLTGEDVSDWLVKTTNRYIKRRDLIINIFHNSKRLWQVWFNNKGWIAGISYMNVMNNLLLRSYLPFGRDPRKFGITTIHHPMNLTKQQLSEQTIFHKLLYNAETDSVVAICVIFAMCFIPASFVMILIEERVSNSKHLQFVSGVNPAVYWVSTFVWDMINYAIPAVLCIIIFMIFNKEAYVGVRNFPCLVALMFLYGLYGFIAKLTVEMNFGVSDLYDLHAALYLIDRWAMIPLMYPFSRVFNVPSTAMVTLKSISIFLGTTSTLATFILDCLEDEDKELKRVNHILRQVLLILPQYCLGRGLLDMSRNQMHADTFKRFGVDHFISPFEWSQVGRNLLSLFVLGCTFFTLNLLIEYGVFTRKREKFILSGLMYEEEDFDVTRERSRILGKRATGDIIRVENLTKVYSVSGQKDKFTAVDRLSFGVPHGQCFGLLGVNGAGKSTTFQILTGEIPMTAGNAYINGYSIVKDINHVRRDIGYCPQFDAFDPLMTAEEVLSLYARLRGIPESDVQSEYKTSSLLLIFPACCDLILNYMIETPRSSLKVVDWGIKKLGLTQYAKRRSGNYSGGNKRKLSTAISLIGNPSVIFLDEPTSGMDPRSRRFLWNCINNIVKDGRSVILTSHSMEECEALCGRLAIMVNGRFSCIGSTQHLKNRFGDGYTVKIRVSGEHPDLHPIEEFINNTFNDTVLKERHHNLLHYQLASDFKLSYIFGQIEAVRKSFNIEDYCVSQTTLDQVFINFAKKQSDLPDDEYSTVAQTLAVKKVLSDMPDLERGNRPSDDNNRSRVDVFSRSAAKSALKVL</sequence>
<feature type="transmembrane region" description="Helical" evidence="10">
    <location>
        <begin position="413"/>
        <end position="433"/>
    </location>
</feature>
<protein>
    <recommendedName>
        <fullName evidence="11">ABC transporter domain-containing protein</fullName>
    </recommendedName>
</protein>
<evidence type="ECO:0000256" key="3">
    <source>
        <dbReference type="ARBA" id="ARBA00022448"/>
    </source>
</evidence>
<evidence type="ECO:0000256" key="10">
    <source>
        <dbReference type="SAM" id="Phobius"/>
    </source>
</evidence>
<dbReference type="InterPro" id="IPR003439">
    <property type="entry name" value="ABC_transporter-like_ATP-bd"/>
</dbReference>
<dbReference type="SMART" id="SM00382">
    <property type="entry name" value="AAA"/>
    <property type="match status" value="1"/>
</dbReference>
<evidence type="ECO:0000256" key="7">
    <source>
        <dbReference type="ARBA" id="ARBA00022840"/>
    </source>
</evidence>
<feature type="transmembrane region" description="Helical" evidence="10">
    <location>
        <begin position="270"/>
        <end position="291"/>
    </location>
</feature>
<feature type="transmembrane region" description="Helical" evidence="10">
    <location>
        <begin position="349"/>
        <end position="370"/>
    </location>
</feature>
<proteinExistence type="inferred from homology"/>
<evidence type="ECO:0000256" key="8">
    <source>
        <dbReference type="ARBA" id="ARBA00022989"/>
    </source>
</evidence>
<evidence type="ECO:0000256" key="5">
    <source>
        <dbReference type="ARBA" id="ARBA00022737"/>
    </source>
</evidence>
<gene>
    <name evidence="12" type="ORF">KUTeg_016886</name>
</gene>
<evidence type="ECO:0000259" key="11">
    <source>
        <dbReference type="PROSITE" id="PS50893"/>
    </source>
</evidence>
<comment type="similarity">
    <text evidence="2">Belongs to the ABC transporter superfamily. ABCA family.</text>
</comment>
<dbReference type="EMBL" id="JARBDR010000813">
    <property type="protein sequence ID" value="KAJ8306341.1"/>
    <property type="molecule type" value="Genomic_DNA"/>
</dbReference>
<keyword evidence="13" id="KW-1185">Reference proteome</keyword>
<keyword evidence="5" id="KW-0677">Repeat</keyword>
<dbReference type="Pfam" id="PF00005">
    <property type="entry name" value="ABC_tran"/>
    <property type="match status" value="1"/>
</dbReference>
<evidence type="ECO:0000256" key="2">
    <source>
        <dbReference type="ARBA" id="ARBA00008869"/>
    </source>
</evidence>
<organism evidence="12 13">
    <name type="scientific">Tegillarca granosa</name>
    <name type="common">Malaysian cockle</name>
    <name type="synonym">Anadara granosa</name>
    <dbReference type="NCBI Taxonomy" id="220873"/>
    <lineage>
        <taxon>Eukaryota</taxon>
        <taxon>Metazoa</taxon>
        <taxon>Spiralia</taxon>
        <taxon>Lophotrochozoa</taxon>
        <taxon>Mollusca</taxon>
        <taxon>Bivalvia</taxon>
        <taxon>Autobranchia</taxon>
        <taxon>Pteriomorphia</taxon>
        <taxon>Arcoida</taxon>
        <taxon>Arcoidea</taxon>
        <taxon>Arcidae</taxon>
        <taxon>Tegillarca</taxon>
    </lineage>
</organism>
<feature type="transmembrane region" description="Helical" evidence="10">
    <location>
        <begin position="311"/>
        <end position="337"/>
    </location>
</feature>